<sequence length="361" mass="40438">MSSTISDHMIALKQVKNWAPFKIDALGLVTLLGAGQVDQAVGRLSRNRFIDHLPFLALNVVAGDDISQSQPGYAVYNFSDAVVTSQLAPWFTRWLAAQDFTQCSSLIHVTYDANGTSLSRWHSALSMIISSVVLVSMVLLAGLTRDWWAFVNAVSLIVSVVCRRYILHELLHSIDTAVGTVPEHDPARKQVKCLVQFPNGKALTLFTSRGVLTKLLLPRPAPLHHRRYNLFRYIAWLGFGFHVISLGMSALASQLATVVVLLLSTALLVFRVLAVEDRIGSKMMIRRLDMKGERESYGRAYSRLKLTDEEENSLVAWNLAPQRTNVDWWNRYRAGLADSDDTQLSKFLENVLPKGEAMAWR</sequence>
<protein>
    <submittedName>
        <fullName evidence="2">Uncharacterized protein</fullName>
    </submittedName>
</protein>
<feature type="transmembrane region" description="Helical" evidence="1">
    <location>
        <begin position="255"/>
        <end position="274"/>
    </location>
</feature>
<keyword evidence="3" id="KW-1185">Reference proteome</keyword>
<feature type="transmembrane region" description="Helical" evidence="1">
    <location>
        <begin position="147"/>
        <end position="166"/>
    </location>
</feature>
<gene>
    <name evidence="2" type="ORF">IMSHALPRED_002966</name>
</gene>
<evidence type="ECO:0000313" key="3">
    <source>
        <dbReference type="Proteomes" id="UP000664534"/>
    </source>
</evidence>
<dbReference type="Proteomes" id="UP000664534">
    <property type="component" value="Unassembled WGS sequence"/>
</dbReference>
<evidence type="ECO:0000256" key="1">
    <source>
        <dbReference type="SAM" id="Phobius"/>
    </source>
</evidence>
<dbReference type="AlphaFoldDB" id="A0A8H3F2N8"/>
<name>A0A8H3F2N8_9LECA</name>
<proteinExistence type="predicted"/>
<organism evidence="2 3">
    <name type="scientific">Imshaugia aleurites</name>
    <dbReference type="NCBI Taxonomy" id="172621"/>
    <lineage>
        <taxon>Eukaryota</taxon>
        <taxon>Fungi</taxon>
        <taxon>Dikarya</taxon>
        <taxon>Ascomycota</taxon>
        <taxon>Pezizomycotina</taxon>
        <taxon>Lecanoromycetes</taxon>
        <taxon>OSLEUM clade</taxon>
        <taxon>Lecanoromycetidae</taxon>
        <taxon>Lecanorales</taxon>
        <taxon>Lecanorineae</taxon>
        <taxon>Parmeliaceae</taxon>
        <taxon>Imshaugia</taxon>
    </lineage>
</organism>
<keyword evidence="1" id="KW-0812">Transmembrane</keyword>
<dbReference type="EMBL" id="CAJPDT010000016">
    <property type="protein sequence ID" value="CAF9916080.1"/>
    <property type="molecule type" value="Genomic_DNA"/>
</dbReference>
<evidence type="ECO:0000313" key="2">
    <source>
        <dbReference type="EMBL" id="CAF9916080.1"/>
    </source>
</evidence>
<keyword evidence="1" id="KW-1133">Transmembrane helix</keyword>
<comment type="caution">
    <text evidence="2">The sequence shown here is derived from an EMBL/GenBank/DDBJ whole genome shotgun (WGS) entry which is preliminary data.</text>
</comment>
<dbReference type="OrthoDB" id="5422688at2759"/>
<keyword evidence="1" id="KW-0472">Membrane</keyword>
<reference evidence="2" key="1">
    <citation type="submission" date="2021-03" db="EMBL/GenBank/DDBJ databases">
        <authorList>
            <person name="Tagirdzhanova G."/>
        </authorList>
    </citation>
    <scope>NUCLEOTIDE SEQUENCE</scope>
</reference>
<feature type="transmembrane region" description="Helical" evidence="1">
    <location>
        <begin position="230"/>
        <end position="249"/>
    </location>
</feature>
<feature type="transmembrane region" description="Helical" evidence="1">
    <location>
        <begin position="124"/>
        <end position="141"/>
    </location>
</feature>
<accession>A0A8H3F2N8</accession>